<sequence length="93" mass="9900">MITVPGPTPGRTSAMAQGRRADSARRQRVLKALNDAATAGEELSVSAIARKAGVDRTFFYRHRDLVEQLHSLEAQPPNTEPISSCGGGLLVTA</sequence>
<feature type="region of interest" description="Disordered" evidence="1">
    <location>
        <begin position="1"/>
        <end position="24"/>
    </location>
</feature>
<evidence type="ECO:0000313" key="2">
    <source>
        <dbReference type="EMBL" id="TMQ93474.1"/>
    </source>
</evidence>
<dbReference type="AlphaFoldDB" id="A0A5C4J8M3"/>
<gene>
    <name evidence="2" type="ORF">ETD83_25560</name>
</gene>
<accession>A0A5C4J8M3</accession>
<keyword evidence="3" id="KW-1185">Reference proteome</keyword>
<dbReference type="EMBL" id="VCKW01000146">
    <property type="protein sequence ID" value="TMQ93474.1"/>
    <property type="molecule type" value="Genomic_DNA"/>
</dbReference>
<organism evidence="2 3">
    <name type="scientific">Actinomadura soli</name>
    <dbReference type="NCBI Taxonomy" id="2508997"/>
    <lineage>
        <taxon>Bacteria</taxon>
        <taxon>Bacillati</taxon>
        <taxon>Actinomycetota</taxon>
        <taxon>Actinomycetes</taxon>
        <taxon>Streptosporangiales</taxon>
        <taxon>Thermomonosporaceae</taxon>
        <taxon>Actinomadura</taxon>
    </lineage>
</organism>
<protein>
    <recommendedName>
        <fullName evidence="4">TetR family transcriptional regulator</fullName>
    </recommendedName>
</protein>
<evidence type="ECO:0000256" key="1">
    <source>
        <dbReference type="SAM" id="MobiDB-lite"/>
    </source>
</evidence>
<evidence type="ECO:0008006" key="4">
    <source>
        <dbReference type="Google" id="ProtNLM"/>
    </source>
</evidence>
<dbReference type="Pfam" id="PF19776">
    <property type="entry name" value="DUF6262"/>
    <property type="match status" value="1"/>
</dbReference>
<name>A0A5C4J8M3_9ACTN</name>
<dbReference type="InterPro" id="IPR046229">
    <property type="entry name" value="TnpC-like"/>
</dbReference>
<proteinExistence type="predicted"/>
<dbReference type="Proteomes" id="UP000309174">
    <property type="component" value="Unassembled WGS sequence"/>
</dbReference>
<comment type="caution">
    <text evidence="2">The sequence shown here is derived from an EMBL/GenBank/DDBJ whole genome shotgun (WGS) entry which is preliminary data.</text>
</comment>
<dbReference type="Gene3D" id="1.10.357.10">
    <property type="entry name" value="Tetracycline Repressor, domain 2"/>
    <property type="match status" value="1"/>
</dbReference>
<dbReference type="OrthoDB" id="4292806at2"/>
<evidence type="ECO:0000313" key="3">
    <source>
        <dbReference type="Proteomes" id="UP000309174"/>
    </source>
</evidence>
<reference evidence="2 3" key="1">
    <citation type="submission" date="2019-05" db="EMBL/GenBank/DDBJ databases">
        <title>Draft genome sequence of Actinomadura sp. 14C53.</title>
        <authorList>
            <person name="Saricaoglu S."/>
            <person name="Isik K."/>
        </authorList>
    </citation>
    <scope>NUCLEOTIDE SEQUENCE [LARGE SCALE GENOMIC DNA]</scope>
    <source>
        <strain evidence="2 3">14C53</strain>
    </source>
</reference>